<keyword evidence="11" id="KW-1185">Reference proteome</keyword>
<dbReference type="Pfam" id="PF03446">
    <property type="entry name" value="NAD_binding_2"/>
    <property type="match status" value="1"/>
</dbReference>
<dbReference type="Pfam" id="PF00393">
    <property type="entry name" value="6PGD"/>
    <property type="match status" value="1"/>
</dbReference>
<dbReference type="PRINTS" id="PR00076">
    <property type="entry name" value="6PGDHDRGNASE"/>
</dbReference>
<comment type="function">
    <text evidence="7">Catalyzes the oxidative decarboxylation of 6-phosphogluconate to ribulose 5-phosphate and CO(2), with concomitant reduction of NADP to NADPH.</text>
</comment>
<dbReference type="InterPro" id="IPR006114">
    <property type="entry name" value="6PGDH_C"/>
</dbReference>
<dbReference type="InterPro" id="IPR006115">
    <property type="entry name" value="6PGDH_NADP-bd"/>
</dbReference>
<dbReference type="PANTHER" id="PTHR11811">
    <property type="entry name" value="6-PHOSPHOGLUCONATE DEHYDROGENASE"/>
    <property type="match status" value="1"/>
</dbReference>
<evidence type="ECO:0000256" key="7">
    <source>
        <dbReference type="PIRNR" id="PIRNR000109"/>
    </source>
</evidence>
<dbReference type="InterPro" id="IPR006184">
    <property type="entry name" value="6PGdom_BS"/>
</dbReference>
<evidence type="ECO:0000256" key="3">
    <source>
        <dbReference type="ARBA" id="ARBA00011738"/>
    </source>
</evidence>
<comment type="catalytic activity">
    <reaction evidence="7 8">
        <text>6-phospho-D-gluconate + NADP(+) = D-ribulose 5-phosphate + CO2 + NADPH</text>
        <dbReference type="Rhea" id="RHEA:10116"/>
        <dbReference type="ChEBI" id="CHEBI:16526"/>
        <dbReference type="ChEBI" id="CHEBI:57783"/>
        <dbReference type="ChEBI" id="CHEBI:58121"/>
        <dbReference type="ChEBI" id="CHEBI:58349"/>
        <dbReference type="ChEBI" id="CHEBI:58759"/>
        <dbReference type="EC" id="1.1.1.44"/>
    </reaction>
</comment>
<organism evidence="10 11">
    <name type="scientific">Tritrichomonas musculus</name>
    <dbReference type="NCBI Taxonomy" id="1915356"/>
    <lineage>
        <taxon>Eukaryota</taxon>
        <taxon>Metamonada</taxon>
        <taxon>Parabasalia</taxon>
        <taxon>Tritrichomonadida</taxon>
        <taxon>Tritrichomonadidae</taxon>
        <taxon>Tritrichomonas</taxon>
    </lineage>
</organism>
<dbReference type="InterPro" id="IPR006113">
    <property type="entry name" value="6PGDH_Gnd/GntZ"/>
</dbReference>
<dbReference type="SMART" id="SM01350">
    <property type="entry name" value="6PGD"/>
    <property type="match status" value="1"/>
</dbReference>
<dbReference type="EMBL" id="JAPFFF010000002">
    <property type="protein sequence ID" value="KAK8895782.1"/>
    <property type="molecule type" value="Genomic_DNA"/>
</dbReference>
<evidence type="ECO:0000256" key="2">
    <source>
        <dbReference type="ARBA" id="ARBA00008419"/>
    </source>
</evidence>
<evidence type="ECO:0000313" key="11">
    <source>
        <dbReference type="Proteomes" id="UP001470230"/>
    </source>
</evidence>
<proteinExistence type="inferred from homology"/>
<dbReference type="InterPro" id="IPR036291">
    <property type="entry name" value="NAD(P)-bd_dom_sf"/>
</dbReference>
<keyword evidence="4 7" id="KW-0560">Oxidoreductase</keyword>
<evidence type="ECO:0000256" key="4">
    <source>
        <dbReference type="ARBA" id="ARBA00023002"/>
    </source>
</evidence>
<evidence type="ECO:0000313" key="10">
    <source>
        <dbReference type="EMBL" id="KAK8895782.1"/>
    </source>
</evidence>
<dbReference type="Gene3D" id="3.40.50.720">
    <property type="entry name" value="NAD(P)-binding Rossmann-like Domain"/>
    <property type="match status" value="1"/>
</dbReference>
<dbReference type="PIRSF" id="PIRSF000109">
    <property type="entry name" value="6PGD"/>
    <property type="match status" value="1"/>
</dbReference>
<dbReference type="SUPFAM" id="SSF48179">
    <property type="entry name" value="6-phosphogluconate dehydrogenase C-terminal domain-like"/>
    <property type="match status" value="1"/>
</dbReference>
<keyword evidence="7 8" id="KW-0521">NADP</keyword>
<feature type="domain" description="6-phosphogluconate dehydrogenase C-terminal" evidence="9">
    <location>
        <begin position="188"/>
        <end position="480"/>
    </location>
</feature>
<evidence type="ECO:0000256" key="6">
    <source>
        <dbReference type="ARBA" id="ARBA00023126"/>
    </source>
</evidence>
<evidence type="ECO:0000256" key="5">
    <source>
        <dbReference type="ARBA" id="ARBA00023064"/>
    </source>
</evidence>
<comment type="subunit">
    <text evidence="3 7">Homodimer.</text>
</comment>
<dbReference type="Proteomes" id="UP001470230">
    <property type="component" value="Unassembled WGS sequence"/>
</dbReference>
<evidence type="ECO:0000259" key="9">
    <source>
        <dbReference type="SMART" id="SM01350"/>
    </source>
</evidence>
<dbReference type="NCBIfam" id="TIGR00873">
    <property type="entry name" value="gnd"/>
    <property type="match status" value="1"/>
</dbReference>
<name>A0ABR2KXZ4_9EUKA</name>
<dbReference type="InterPro" id="IPR006183">
    <property type="entry name" value="Pgluconate_DH"/>
</dbReference>
<reference evidence="10 11" key="1">
    <citation type="submission" date="2024-04" db="EMBL/GenBank/DDBJ databases">
        <title>Tritrichomonas musculus Genome.</title>
        <authorList>
            <person name="Alves-Ferreira E."/>
            <person name="Grigg M."/>
            <person name="Lorenzi H."/>
            <person name="Galac M."/>
        </authorList>
    </citation>
    <scope>NUCLEOTIDE SEQUENCE [LARGE SCALE GENOMIC DNA]</scope>
    <source>
        <strain evidence="10 11">EAF2021</strain>
    </source>
</reference>
<keyword evidence="6 7" id="KW-0570">Pentose shunt</keyword>
<evidence type="ECO:0000256" key="1">
    <source>
        <dbReference type="ARBA" id="ARBA00004874"/>
    </source>
</evidence>
<dbReference type="NCBIfam" id="NF006765">
    <property type="entry name" value="PRK09287.1"/>
    <property type="match status" value="1"/>
</dbReference>
<sequence length="482" mass="53818">MSADIAIIGLGVMGSNIARNFSRHGFKVAIYNIDYSFTERLMSTPDGVNMVPCRTYEDVVSNLKLPRKILLLVTAEAVDVVYKPFLPLLEGGDIIIDGGNAHWKDTERRQKEVEEFEKDHSDVNNKKRIHYIGMGVSGGEYGALNGPSLMFGGDKLAWEACKPILLEIAAKSPEGEPCAAYLGNKGAGHFVKMVHNAIEYSDMQLIAETYDILKKLFKLNSDQISEIFGKWNSETSLLRSYLIHITQLVTKQKEIIDNKSVPLIDLILDKAGQKGTGKWAAQDSFDFGIPTPAFCEAVCAREVSALKEERVIASKAFSDRKTYSNQNLLKITIDDLEKALYAAKISSYAQGFAMIKAASDEYNYGTRIHDCAKIWRGGCIIRANFLSEVAANYTDDTNNLMLIDYFAKSLEERIESWRKVVAVCVLDGIPVSLFSTSLAYFDSYTSEVLPANLLQGLRDFFGAHTYQRIDKPGSFHTQWNQE</sequence>
<keyword evidence="5 8" id="KW-0311">Gluconate utilization</keyword>
<dbReference type="Gene3D" id="1.10.1040.10">
    <property type="entry name" value="N-(1-d-carboxylethyl)-l-norvaline Dehydrogenase, domain 2"/>
    <property type="match status" value="1"/>
</dbReference>
<comment type="pathway">
    <text evidence="1 7 8">Carbohydrate degradation; pentose phosphate pathway; D-ribulose 5-phosphate from D-glucose 6-phosphate (oxidative stage): step 3/3.</text>
</comment>
<gene>
    <name evidence="10" type="ORF">M9Y10_013667</name>
</gene>
<dbReference type="SUPFAM" id="SSF51735">
    <property type="entry name" value="NAD(P)-binding Rossmann-fold domains"/>
    <property type="match status" value="1"/>
</dbReference>
<comment type="caution">
    <text evidence="10">The sequence shown here is derived from an EMBL/GenBank/DDBJ whole genome shotgun (WGS) entry which is preliminary data.</text>
</comment>
<protein>
    <recommendedName>
        <fullName evidence="7 8">6-phosphogluconate dehydrogenase, decarboxylating</fullName>
        <ecNumber evidence="7 8">1.1.1.44</ecNumber>
    </recommendedName>
</protein>
<evidence type="ECO:0000256" key="8">
    <source>
        <dbReference type="RuleBase" id="RU000485"/>
    </source>
</evidence>
<dbReference type="PROSITE" id="PS00461">
    <property type="entry name" value="6PGD"/>
    <property type="match status" value="1"/>
</dbReference>
<dbReference type="EC" id="1.1.1.44" evidence="7 8"/>
<comment type="similarity">
    <text evidence="2 7 8">Belongs to the 6-phosphogluconate dehydrogenase family.</text>
</comment>
<dbReference type="Gene3D" id="1.20.5.320">
    <property type="entry name" value="6-Phosphogluconate Dehydrogenase, domain 3"/>
    <property type="match status" value="1"/>
</dbReference>
<dbReference type="InterPro" id="IPR008927">
    <property type="entry name" value="6-PGluconate_DH-like_C_sf"/>
</dbReference>
<dbReference type="InterPro" id="IPR013328">
    <property type="entry name" value="6PGD_dom2"/>
</dbReference>
<accession>A0ABR2KXZ4</accession>